<dbReference type="Gene3D" id="3.40.710.10">
    <property type="entry name" value="DD-peptidase/beta-lactamase superfamily"/>
    <property type="match status" value="1"/>
</dbReference>
<dbReference type="OrthoDB" id="1522765at2"/>
<dbReference type="InterPro" id="IPR001466">
    <property type="entry name" value="Beta-lactam-related"/>
</dbReference>
<keyword evidence="1" id="KW-0732">Signal</keyword>
<reference evidence="3 4" key="1">
    <citation type="submission" date="2019-12" db="EMBL/GenBank/DDBJ databases">
        <title>The draft genomic sequence of strain Chitinophaga oryziterrae JCM 16595.</title>
        <authorList>
            <person name="Zhang X."/>
        </authorList>
    </citation>
    <scope>NUCLEOTIDE SEQUENCE [LARGE SCALE GENOMIC DNA]</scope>
    <source>
        <strain evidence="3 4">JCM 16595</strain>
    </source>
</reference>
<accession>A0A6N8J249</accession>
<dbReference type="RefSeq" id="WP_157297740.1">
    <property type="nucleotide sequence ID" value="NZ_BAAAZB010000005.1"/>
</dbReference>
<feature type="chain" id="PRO_5026840392" evidence="1">
    <location>
        <begin position="20"/>
        <end position="364"/>
    </location>
</feature>
<dbReference type="EMBL" id="WRXO01000001">
    <property type="protein sequence ID" value="MVT39034.1"/>
    <property type="molecule type" value="Genomic_DNA"/>
</dbReference>
<organism evidence="3 4">
    <name type="scientific">Chitinophaga oryziterrae</name>
    <dbReference type="NCBI Taxonomy" id="1031224"/>
    <lineage>
        <taxon>Bacteria</taxon>
        <taxon>Pseudomonadati</taxon>
        <taxon>Bacteroidota</taxon>
        <taxon>Chitinophagia</taxon>
        <taxon>Chitinophagales</taxon>
        <taxon>Chitinophagaceae</taxon>
        <taxon>Chitinophaga</taxon>
    </lineage>
</organism>
<dbReference type="GO" id="GO:0016787">
    <property type="term" value="F:hydrolase activity"/>
    <property type="evidence" value="ECO:0007669"/>
    <property type="project" value="UniProtKB-KW"/>
</dbReference>
<feature type="signal peptide" evidence="1">
    <location>
        <begin position="1"/>
        <end position="19"/>
    </location>
</feature>
<dbReference type="AlphaFoldDB" id="A0A6N8J249"/>
<dbReference type="Proteomes" id="UP000468388">
    <property type="component" value="Unassembled WGS sequence"/>
</dbReference>
<dbReference type="PANTHER" id="PTHR46825:SF9">
    <property type="entry name" value="BETA-LACTAMASE-RELATED DOMAIN-CONTAINING PROTEIN"/>
    <property type="match status" value="1"/>
</dbReference>
<keyword evidence="3" id="KW-0378">Hydrolase</keyword>
<dbReference type="InterPro" id="IPR012338">
    <property type="entry name" value="Beta-lactam/transpept-like"/>
</dbReference>
<evidence type="ECO:0000259" key="2">
    <source>
        <dbReference type="Pfam" id="PF00144"/>
    </source>
</evidence>
<evidence type="ECO:0000256" key="1">
    <source>
        <dbReference type="SAM" id="SignalP"/>
    </source>
</evidence>
<sequence>MKKWWLLVMAGYVMNTTHAQILTKVADSIRIKNGIPEMSYAIIGPTGILELHTGGHHRIDDPNTRTQSDIRDYFHLGSNTKAITSFIAAILVEEKKINWDTRFFDIFPTWLSMSNQAYEDITLQNLLSHQAGIPAYTDGAEFAILPAFEGEKEQQRKEFAQHILRSTPLGPIGSYHYSNADYTLAASMLEKVSGQSWEALVKDIIGDQLGMQFKFGWPNSNHDTTQPYGHWIEDNRIKALTPDNPYKISFIQPGSDLSMPVTDYAKFIQLHLNGLLGQDNELKSSTYKFMHFGIKDYSMGWSNGLIGEKSVSFHTGSAGTFFTYAMIDSTEKRAYVIMMNCAHPLAKQAATAFMNIMMKTKLTD</sequence>
<name>A0A6N8J249_9BACT</name>
<dbReference type="SUPFAM" id="SSF56601">
    <property type="entry name" value="beta-lactamase/transpeptidase-like"/>
    <property type="match status" value="1"/>
</dbReference>
<comment type="caution">
    <text evidence="3">The sequence shown here is derived from an EMBL/GenBank/DDBJ whole genome shotgun (WGS) entry which is preliminary data.</text>
</comment>
<keyword evidence="4" id="KW-1185">Reference proteome</keyword>
<gene>
    <name evidence="3" type="ORF">GO495_00435</name>
</gene>
<dbReference type="PANTHER" id="PTHR46825">
    <property type="entry name" value="D-ALANYL-D-ALANINE-CARBOXYPEPTIDASE/ENDOPEPTIDASE AMPH"/>
    <property type="match status" value="1"/>
</dbReference>
<evidence type="ECO:0000313" key="3">
    <source>
        <dbReference type="EMBL" id="MVT39034.1"/>
    </source>
</evidence>
<dbReference type="Pfam" id="PF00144">
    <property type="entry name" value="Beta-lactamase"/>
    <property type="match status" value="1"/>
</dbReference>
<protein>
    <submittedName>
        <fullName evidence="3">Serine hydrolase</fullName>
    </submittedName>
</protein>
<evidence type="ECO:0000313" key="4">
    <source>
        <dbReference type="Proteomes" id="UP000468388"/>
    </source>
</evidence>
<proteinExistence type="predicted"/>
<dbReference type="InterPro" id="IPR050491">
    <property type="entry name" value="AmpC-like"/>
</dbReference>
<feature type="domain" description="Beta-lactamase-related" evidence="2">
    <location>
        <begin position="32"/>
        <end position="348"/>
    </location>
</feature>